<feature type="transmembrane region" description="Helical" evidence="5">
    <location>
        <begin position="84"/>
        <end position="107"/>
    </location>
</feature>
<reference evidence="6 7" key="1">
    <citation type="submission" date="2020-08" db="EMBL/GenBank/DDBJ databases">
        <title>Genomic Encyclopedia of Type Strains, Phase IV (KMG-IV): sequencing the most valuable type-strain genomes for metagenomic binning, comparative biology and taxonomic classification.</title>
        <authorList>
            <person name="Goeker M."/>
        </authorList>
    </citation>
    <scope>NUCLEOTIDE SEQUENCE [LARGE SCALE GENOMIC DNA]</scope>
    <source>
        <strain evidence="6 7">DSM 22359</strain>
    </source>
</reference>
<feature type="transmembrane region" description="Helical" evidence="5">
    <location>
        <begin position="53"/>
        <end position="72"/>
    </location>
</feature>
<keyword evidence="3 5" id="KW-1133">Transmembrane helix</keyword>
<evidence type="ECO:0000256" key="2">
    <source>
        <dbReference type="ARBA" id="ARBA00022692"/>
    </source>
</evidence>
<dbReference type="PANTHER" id="PTHR43847:SF1">
    <property type="entry name" value="BLL3993 PROTEIN"/>
    <property type="match status" value="1"/>
</dbReference>
<evidence type="ECO:0000256" key="4">
    <source>
        <dbReference type="ARBA" id="ARBA00023136"/>
    </source>
</evidence>
<protein>
    <submittedName>
        <fullName evidence="6">Protein-S-isoprenylcysteine O-methyltransferase Ste14</fullName>
    </submittedName>
</protein>
<evidence type="ECO:0000313" key="7">
    <source>
        <dbReference type="Proteomes" id="UP000591735"/>
    </source>
</evidence>
<evidence type="ECO:0000313" key="6">
    <source>
        <dbReference type="EMBL" id="MBB5321365.1"/>
    </source>
</evidence>
<dbReference type="PANTHER" id="PTHR43847">
    <property type="entry name" value="BLL3993 PROTEIN"/>
    <property type="match status" value="1"/>
</dbReference>
<dbReference type="Proteomes" id="UP000591735">
    <property type="component" value="Unassembled WGS sequence"/>
</dbReference>
<keyword evidence="6" id="KW-0808">Transferase</keyword>
<name>A0A840UG60_9GAMM</name>
<dbReference type="Gene3D" id="1.20.120.1630">
    <property type="match status" value="1"/>
</dbReference>
<dbReference type="GO" id="GO:0008168">
    <property type="term" value="F:methyltransferase activity"/>
    <property type="evidence" value="ECO:0007669"/>
    <property type="project" value="UniProtKB-KW"/>
</dbReference>
<proteinExistence type="predicted"/>
<keyword evidence="7" id="KW-1185">Reference proteome</keyword>
<dbReference type="InterPro" id="IPR007318">
    <property type="entry name" value="Phopholipid_MeTrfase"/>
</dbReference>
<keyword evidence="4 5" id="KW-0472">Membrane</keyword>
<accession>A0A840UG60</accession>
<evidence type="ECO:0000256" key="5">
    <source>
        <dbReference type="SAM" id="Phobius"/>
    </source>
</evidence>
<dbReference type="GO" id="GO:0012505">
    <property type="term" value="C:endomembrane system"/>
    <property type="evidence" value="ECO:0007669"/>
    <property type="project" value="UniProtKB-SubCell"/>
</dbReference>
<feature type="transmembrane region" description="Helical" evidence="5">
    <location>
        <begin position="12"/>
        <end position="32"/>
    </location>
</feature>
<dbReference type="EMBL" id="JACHFE010000004">
    <property type="protein sequence ID" value="MBB5321365.1"/>
    <property type="molecule type" value="Genomic_DNA"/>
</dbReference>
<dbReference type="GO" id="GO:0032259">
    <property type="term" value="P:methylation"/>
    <property type="evidence" value="ECO:0007669"/>
    <property type="project" value="UniProtKB-KW"/>
</dbReference>
<sequence length="202" mass="23028">MDIVEPVVRVFLGIFFLMIGLQFTARALGLYARLGFSHIHYGARGQATWWHRHIFNLFRAAILLVCVVRIGVDIDPWLGQFPALYQWPVLAVGALLLLLSFTLVNYVQAYMHANWRSGIDRQEREGELLTSGPFGRSRNPAFLAVMMGQLGFFLALPSVFSLVCLLVGVGVIVRQAREEEKALTERFGEPYQQYCQRVPRWL</sequence>
<dbReference type="AlphaFoldDB" id="A0A840UG60"/>
<comment type="subcellular location">
    <subcellularLocation>
        <location evidence="1">Endomembrane system</location>
        <topology evidence="1">Multi-pass membrane protein</topology>
    </subcellularLocation>
</comment>
<comment type="caution">
    <text evidence="6">The sequence shown here is derived from an EMBL/GenBank/DDBJ whole genome shotgun (WGS) entry which is preliminary data.</text>
</comment>
<organism evidence="6 7">
    <name type="scientific">Marinobacter oulmenensis</name>
    <dbReference type="NCBI Taxonomy" id="643747"/>
    <lineage>
        <taxon>Bacteria</taxon>
        <taxon>Pseudomonadati</taxon>
        <taxon>Pseudomonadota</taxon>
        <taxon>Gammaproteobacteria</taxon>
        <taxon>Pseudomonadales</taxon>
        <taxon>Marinobacteraceae</taxon>
        <taxon>Marinobacter</taxon>
    </lineage>
</organism>
<evidence type="ECO:0000256" key="3">
    <source>
        <dbReference type="ARBA" id="ARBA00022989"/>
    </source>
</evidence>
<evidence type="ECO:0000256" key="1">
    <source>
        <dbReference type="ARBA" id="ARBA00004127"/>
    </source>
</evidence>
<dbReference type="RefSeq" id="WP_183702668.1">
    <property type="nucleotide sequence ID" value="NZ_JACHFE010000004.1"/>
</dbReference>
<feature type="transmembrane region" description="Helical" evidence="5">
    <location>
        <begin position="141"/>
        <end position="173"/>
    </location>
</feature>
<gene>
    <name evidence="6" type="ORF">HNR38_001854</name>
</gene>
<keyword evidence="6" id="KW-0489">Methyltransferase</keyword>
<keyword evidence="2 5" id="KW-0812">Transmembrane</keyword>
<dbReference type="InterPro" id="IPR052527">
    <property type="entry name" value="Metal_cation-efflux_comp"/>
</dbReference>
<dbReference type="Pfam" id="PF04191">
    <property type="entry name" value="PEMT"/>
    <property type="match status" value="1"/>
</dbReference>